<proteinExistence type="inferred from homology"/>
<dbReference type="InterPro" id="IPR002772">
    <property type="entry name" value="Glyco_hydro_3_C"/>
</dbReference>
<dbReference type="InterPro" id="IPR036962">
    <property type="entry name" value="Glyco_hydro_3_N_sf"/>
</dbReference>
<dbReference type="InterPro" id="IPR001764">
    <property type="entry name" value="Glyco_hydro_3_N"/>
</dbReference>
<sequence>MKKEKSRKQFLRGRIIALSLFAVLAIVLNILINVFSGYADLYLGKGKAVITTAEGTEDWDSEYYSLDYASEMLLKEAAEDLVKKIEAEGAVLLKNNGALPLETSASNRTKITLMGRDAVDSVFGGSGSGSVDISTVVDLKEGLEKANYSINETVYSLFDSFAAYTMGRNNFGQPAKKYENPKADIVMDKPQDSTYYIGEMPVDRFTDDALASFSTYDDAAIIMFGRGGGEGGDLSQNMKGFEENYEPGQHQLELNKDEKDLLELAKKNFDKVIVLINSSAAMEMGILEDDPEIDAVLWVGSPGQTGFLAVGEILNGTVNPSGRTADIYAADFTKDPTFVNFGHFQYSNISRNNSYGDAFLVEYEEGIYMGYRYYETAAAEGFINYDEAVVYPFGFGLSYTDFHWEVTSREIGDINGSISVDVRVTNKGDRAGKEVVQLYYSAPYYKGGVEKSEVVLGDFAKTGLLGPGESETVTLSIAVEDMASYDFLQERAYVLDKGDYRIRLQTDSHNMKEGVDEIVYSVDSTIVYKDRSGRESDLVAATNLFDDVSSEISRTLSRSDFAGTFPTAPKAEDLKASDAVLAAFAPYWAGDHDDPEAEMPVTGAENGISLINMRGRDFSDPLWEPFLDQLNPEDIITIVINSAYNTGEIDNIGKPATVDLDGPAGINSFMGANIHGVAYTSAVVIASTFSTEIAFEMGEMVGNEGLFYDVHGWYAPAVNIHRSPFAGRNFEYYSEDPYLSGKIGTSVVEGTASKGVYAYVKHYALNDQEANRNANGVATWANEQSIREIYLKPFELIVKNAETTVKYISDEAGTVSEKIMPASTAIMSSFNRIGGVWAGGSVPLMQNILRDEWGFKGVVISDFNLYDHMDVNQGLAAGTDINITFESMKSMDETESATVVQQLRRTGHRLLYTVANSHAMNGIVPGATVTFTMAPWMIGLIAADILIALLLALGIFITLRKAGKLN</sequence>
<evidence type="ECO:0000313" key="5">
    <source>
        <dbReference type="EMBL" id="MBB6479853.1"/>
    </source>
</evidence>
<evidence type="ECO:0000256" key="3">
    <source>
        <dbReference type="SAM" id="Phobius"/>
    </source>
</evidence>
<feature type="domain" description="Fibronectin type III-like" evidence="4">
    <location>
        <begin position="434"/>
        <end position="508"/>
    </location>
</feature>
<dbReference type="PANTHER" id="PTHR42715">
    <property type="entry name" value="BETA-GLUCOSIDASE"/>
    <property type="match status" value="1"/>
</dbReference>
<dbReference type="AlphaFoldDB" id="A0A841R7M0"/>
<keyword evidence="5" id="KW-0326">Glycosidase</keyword>
<gene>
    <name evidence="5" type="ORF">HNR50_001511</name>
</gene>
<keyword evidence="2 5" id="KW-0378">Hydrolase</keyword>
<dbReference type="InterPro" id="IPR013783">
    <property type="entry name" value="Ig-like_fold"/>
</dbReference>
<dbReference type="GO" id="GO:0005975">
    <property type="term" value="P:carbohydrate metabolic process"/>
    <property type="evidence" value="ECO:0007669"/>
    <property type="project" value="InterPro"/>
</dbReference>
<comment type="similarity">
    <text evidence="1">Belongs to the glycosyl hydrolase 3 family.</text>
</comment>
<dbReference type="Gene3D" id="2.60.40.10">
    <property type="entry name" value="Immunoglobulins"/>
    <property type="match status" value="1"/>
</dbReference>
<dbReference type="RefSeq" id="WP_184745451.1">
    <property type="nucleotide sequence ID" value="NZ_JACHGJ010000002.1"/>
</dbReference>
<keyword evidence="3" id="KW-1133">Transmembrane helix</keyword>
<dbReference type="InterPro" id="IPR026891">
    <property type="entry name" value="Fn3-like"/>
</dbReference>
<keyword evidence="6" id="KW-1185">Reference proteome</keyword>
<dbReference type="EC" id="3.2.1.21" evidence="5"/>
<dbReference type="Pfam" id="PF14310">
    <property type="entry name" value="Fn3-like"/>
    <property type="match status" value="1"/>
</dbReference>
<dbReference type="EMBL" id="JACHGJ010000002">
    <property type="protein sequence ID" value="MBB6479853.1"/>
    <property type="molecule type" value="Genomic_DNA"/>
</dbReference>
<name>A0A841R7M0_9SPIO</name>
<evidence type="ECO:0000256" key="2">
    <source>
        <dbReference type="ARBA" id="ARBA00022801"/>
    </source>
</evidence>
<dbReference type="SUPFAM" id="SSF52279">
    <property type="entry name" value="Beta-D-glucan exohydrolase, C-terminal domain"/>
    <property type="match status" value="1"/>
</dbReference>
<evidence type="ECO:0000313" key="6">
    <source>
        <dbReference type="Proteomes" id="UP000587760"/>
    </source>
</evidence>
<dbReference type="InterPro" id="IPR050288">
    <property type="entry name" value="Cellulose_deg_GH3"/>
</dbReference>
<organism evidence="5 6">
    <name type="scientific">Spirochaeta isovalerica</name>
    <dbReference type="NCBI Taxonomy" id="150"/>
    <lineage>
        <taxon>Bacteria</taxon>
        <taxon>Pseudomonadati</taxon>
        <taxon>Spirochaetota</taxon>
        <taxon>Spirochaetia</taxon>
        <taxon>Spirochaetales</taxon>
        <taxon>Spirochaetaceae</taxon>
        <taxon>Spirochaeta</taxon>
    </lineage>
</organism>
<keyword evidence="3" id="KW-0472">Membrane</keyword>
<dbReference type="Proteomes" id="UP000587760">
    <property type="component" value="Unassembled WGS sequence"/>
</dbReference>
<dbReference type="GO" id="GO:0008422">
    <property type="term" value="F:beta-glucosidase activity"/>
    <property type="evidence" value="ECO:0007669"/>
    <property type="project" value="UniProtKB-EC"/>
</dbReference>
<dbReference type="Gene3D" id="3.20.20.300">
    <property type="entry name" value="Glycoside hydrolase, family 3, N-terminal domain"/>
    <property type="match status" value="1"/>
</dbReference>
<reference evidence="5 6" key="1">
    <citation type="submission" date="2020-08" db="EMBL/GenBank/DDBJ databases">
        <title>Genomic Encyclopedia of Type Strains, Phase IV (KMG-IV): sequencing the most valuable type-strain genomes for metagenomic binning, comparative biology and taxonomic classification.</title>
        <authorList>
            <person name="Goeker M."/>
        </authorList>
    </citation>
    <scope>NUCLEOTIDE SEQUENCE [LARGE SCALE GENOMIC DNA]</scope>
    <source>
        <strain evidence="5 6">DSM 2461</strain>
    </source>
</reference>
<dbReference type="Pfam" id="PF01915">
    <property type="entry name" value="Glyco_hydro_3_C"/>
    <property type="match status" value="1"/>
</dbReference>
<dbReference type="Gene3D" id="3.40.50.1700">
    <property type="entry name" value="Glycoside hydrolase family 3 C-terminal domain"/>
    <property type="match status" value="1"/>
</dbReference>
<comment type="caution">
    <text evidence="5">The sequence shown here is derived from an EMBL/GenBank/DDBJ whole genome shotgun (WGS) entry which is preliminary data.</text>
</comment>
<dbReference type="Pfam" id="PF00933">
    <property type="entry name" value="Glyco_hydro_3"/>
    <property type="match status" value="1"/>
</dbReference>
<protein>
    <submittedName>
        <fullName evidence="5">Beta-glucosidase</fullName>
        <ecNumber evidence="5">3.2.1.21</ecNumber>
    </submittedName>
</protein>
<keyword evidence="3" id="KW-0812">Transmembrane</keyword>
<accession>A0A841R7M0</accession>
<feature type="transmembrane region" description="Helical" evidence="3">
    <location>
        <begin position="936"/>
        <end position="959"/>
    </location>
</feature>
<evidence type="ECO:0000256" key="1">
    <source>
        <dbReference type="ARBA" id="ARBA00005336"/>
    </source>
</evidence>
<dbReference type="InterPro" id="IPR017853">
    <property type="entry name" value="GH"/>
</dbReference>
<dbReference type="SMART" id="SM01217">
    <property type="entry name" value="Fn3_like"/>
    <property type="match status" value="1"/>
</dbReference>
<dbReference type="InterPro" id="IPR036881">
    <property type="entry name" value="Glyco_hydro_3_C_sf"/>
</dbReference>
<evidence type="ECO:0000259" key="4">
    <source>
        <dbReference type="SMART" id="SM01217"/>
    </source>
</evidence>
<feature type="transmembrane region" description="Helical" evidence="3">
    <location>
        <begin position="15"/>
        <end position="35"/>
    </location>
</feature>
<dbReference type="SUPFAM" id="SSF51445">
    <property type="entry name" value="(Trans)glycosidases"/>
    <property type="match status" value="1"/>
</dbReference>
<dbReference type="PANTHER" id="PTHR42715:SF10">
    <property type="entry name" value="BETA-GLUCOSIDASE"/>
    <property type="match status" value="1"/>
</dbReference>
<dbReference type="PRINTS" id="PR00133">
    <property type="entry name" value="GLHYDRLASE3"/>
</dbReference>